<dbReference type="PROSITE" id="PS00108">
    <property type="entry name" value="PROTEIN_KINASE_ST"/>
    <property type="match status" value="1"/>
</dbReference>
<keyword evidence="2" id="KW-0723">Serine/threonine-protein kinase</keyword>
<dbReference type="Pfam" id="PF00069">
    <property type="entry name" value="Pkinase"/>
    <property type="match status" value="1"/>
</dbReference>
<dbReference type="PANTHER" id="PTHR24363">
    <property type="entry name" value="SERINE/THREONINE PROTEIN KINASE"/>
    <property type="match status" value="1"/>
</dbReference>
<evidence type="ECO:0000256" key="7">
    <source>
        <dbReference type="ARBA" id="ARBA00047899"/>
    </source>
</evidence>
<keyword evidence="4 9" id="KW-0547">Nucleotide-binding</keyword>
<dbReference type="GO" id="GO:0005524">
    <property type="term" value="F:ATP binding"/>
    <property type="evidence" value="ECO:0007669"/>
    <property type="project" value="UniProtKB-UniRule"/>
</dbReference>
<feature type="compositionally biased region" description="Basic and acidic residues" evidence="10">
    <location>
        <begin position="356"/>
        <end position="366"/>
    </location>
</feature>
<feature type="binding site" evidence="9">
    <location>
        <position position="132"/>
    </location>
    <ligand>
        <name>ATP</name>
        <dbReference type="ChEBI" id="CHEBI:30616"/>
    </ligand>
</feature>
<name>A0A061SD23_9CHLO</name>
<keyword evidence="5 13" id="KW-0418">Kinase</keyword>
<evidence type="ECO:0000256" key="4">
    <source>
        <dbReference type="ARBA" id="ARBA00022741"/>
    </source>
</evidence>
<comment type="catalytic activity">
    <reaction evidence="8">
        <text>L-seryl-[protein] + ATP = O-phospho-L-seryl-[protein] + ADP + H(+)</text>
        <dbReference type="Rhea" id="RHEA:17989"/>
        <dbReference type="Rhea" id="RHEA-COMP:9863"/>
        <dbReference type="Rhea" id="RHEA-COMP:11604"/>
        <dbReference type="ChEBI" id="CHEBI:15378"/>
        <dbReference type="ChEBI" id="CHEBI:29999"/>
        <dbReference type="ChEBI" id="CHEBI:30616"/>
        <dbReference type="ChEBI" id="CHEBI:83421"/>
        <dbReference type="ChEBI" id="CHEBI:456216"/>
        <dbReference type="EC" id="2.7.11.1"/>
    </reaction>
</comment>
<dbReference type="AlphaFoldDB" id="A0A061SD23"/>
<dbReference type="PROSITE" id="PS50011">
    <property type="entry name" value="PROTEIN_KINASE_DOM"/>
    <property type="match status" value="1"/>
</dbReference>
<dbReference type="Gene3D" id="1.10.510.10">
    <property type="entry name" value="Transferase(Phosphotransferase) domain 1"/>
    <property type="match status" value="1"/>
</dbReference>
<dbReference type="PANTHER" id="PTHR24363:SF0">
    <property type="entry name" value="SERINE_THREONINE KINASE LIKE DOMAIN CONTAINING 1"/>
    <property type="match status" value="1"/>
</dbReference>
<keyword evidence="3" id="KW-0808">Transferase</keyword>
<evidence type="ECO:0000256" key="8">
    <source>
        <dbReference type="ARBA" id="ARBA00048679"/>
    </source>
</evidence>
<sequence>MQHFTKQLSGGRCVPLEFHLVQRGLRPRGCALSKKSGKYELWRTGSSARSEERGSVEGEAASIQEFEQPKQQPSSADSSWSPGKPLVPRPRDLMQEGDSLGGRYKVLSVLGSGSNAITYKAVGEDGTEVAIKTLSLRGMNDWKQLQLFEREAATLRGLSHPGIPKYLEYFEEETENDIQFYLVQELAKGRSLAELSRSGRRFTEQEAMGVARQLLSVLSYLGDLRPPVVHRDVKPENIILDGEAVRLVDFGGVQEATVWGEGAPLGSTIVGTYGYMAPEQFRGAAQPSSDLYALGGTLLFLLSGQPPSSFPQARLRIDFEGRLSVGGRIKELLNGLLEPLPEDRLTARQALDVLDGKRSKAPERRAGAGQRRGGRTTSMRKPMGSRVAVWKEGRSTVVEIPPSGFGGESLAGGAFAVTWNLFVAYWTVGALAGGGLIFAAFSAPFWVAGAQLLRSSFGSALMSSSLTISPSTWKITKELALVQNGLPSWAGGNAKEVGGKTRDLEGAKVSLTGYINGQPETVLMVFDGASTKGVRKHEFGEGLTYQEKEWLASVINGALDEAKAEPEDDDDYDD</sequence>
<keyword evidence="11" id="KW-0472">Membrane</keyword>
<dbReference type="InterPro" id="IPR000719">
    <property type="entry name" value="Prot_kinase_dom"/>
</dbReference>
<reference evidence="13" key="1">
    <citation type="submission" date="2014-05" db="EMBL/GenBank/DDBJ databases">
        <title>The transcriptome of the halophilic microalga Tetraselmis sp. GSL018 isolated from the Great Salt Lake, Utah.</title>
        <authorList>
            <person name="Jinkerson R.E."/>
            <person name="D'Adamo S."/>
            <person name="Posewitz M.C."/>
        </authorList>
    </citation>
    <scope>NUCLEOTIDE SEQUENCE</scope>
    <source>
        <strain evidence="13">GSL018</strain>
    </source>
</reference>
<dbReference type="GO" id="GO:0004674">
    <property type="term" value="F:protein serine/threonine kinase activity"/>
    <property type="evidence" value="ECO:0007669"/>
    <property type="project" value="UniProtKB-KW"/>
</dbReference>
<keyword evidence="11" id="KW-0812">Transmembrane</keyword>
<comment type="catalytic activity">
    <reaction evidence="7">
        <text>L-threonyl-[protein] + ATP = O-phospho-L-threonyl-[protein] + ADP + H(+)</text>
        <dbReference type="Rhea" id="RHEA:46608"/>
        <dbReference type="Rhea" id="RHEA-COMP:11060"/>
        <dbReference type="Rhea" id="RHEA-COMP:11605"/>
        <dbReference type="ChEBI" id="CHEBI:15378"/>
        <dbReference type="ChEBI" id="CHEBI:30013"/>
        <dbReference type="ChEBI" id="CHEBI:30616"/>
        <dbReference type="ChEBI" id="CHEBI:61977"/>
        <dbReference type="ChEBI" id="CHEBI:456216"/>
        <dbReference type="EC" id="2.7.11.1"/>
    </reaction>
</comment>
<proteinExistence type="predicted"/>
<dbReference type="EMBL" id="GBEZ01004609">
    <property type="protein sequence ID" value="JAC80621.1"/>
    <property type="molecule type" value="Transcribed_RNA"/>
</dbReference>
<feature type="region of interest" description="Disordered" evidence="10">
    <location>
        <begin position="356"/>
        <end position="385"/>
    </location>
</feature>
<evidence type="ECO:0000256" key="3">
    <source>
        <dbReference type="ARBA" id="ARBA00022679"/>
    </source>
</evidence>
<feature type="transmembrane region" description="Helical" evidence="11">
    <location>
        <begin position="423"/>
        <end position="447"/>
    </location>
</feature>
<dbReference type="InterPro" id="IPR008271">
    <property type="entry name" value="Ser/Thr_kinase_AS"/>
</dbReference>
<keyword evidence="6 9" id="KW-0067">ATP-binding</keyword>
<feature type="compositionally biased region" description="Polar residues" evidence="10">
    <location>
        <begin position="69"/>
        <end position="81"/>
    </location>
</feature>
<gene>
    <name evidence="13" type="ORF">TSPGSL018_9850</name>
</gene>
<dbReference type="EC" id="2.7.11.1" evidence="1"/>
<evidence type="ECO:0000313" key="13">
    <source>
        <dbReference type="EMBL" id="JAC80621.1"/>
    </source>
</evidence>
<protein>
    <recommendedName>
        <fullName evidence="1">non-specific serine/threonine protein kinase</fullName>
        <ecNumber evidence="1">2.7.11.1</ecNumber>
    </recommendedName>
</protein>
<dbReference type="InterPro" id="IPR011009">
    <property type="entry name" value="Kinase-like_dom_sf"/>
</dbReference>
<dbReference type="SMART" id="SM00220">
    <property type="entry name" value="S_TKc"/>
    <property type="match status" value="1"/>
</dbReference>
<keyword evidence="11" id="KW-1133">Transmembrane helix</keyword>
<accession>A0A061SD23</accession>
<evidence type="ECO:0000256" key="2">
    <source>
        <dbReference type="ARBA" id="ARBA00022527"/>
    </source>
</evidence>
<evidence type="ECO:0000256" key="5">
    <source>
        <dbReference type="ARBA" id="ARBA00022777"/>
    </source>
</evidence>
<evidence type="ECO:0000256" key="11">
    <source>
        <dbReference type="SAM" id="Phobius"/>
    </source>
</evidence>
<evidence type="ECO:0000256" key="1">
    <source>
        <dbReference type="ARBA" id="ARBA00012513"/>
    </source>
</evidence>
<evidence type="ECO:0000256" key="10">
    <source>
        <dbReference type="SAM" id="MobiDB-lite"/>
    </source>
</evidence>
<evidence type="ECO:0000256" key="9">
    <source>
        <dbReference type="PROSITE-ProRule" id="PRU10141"/>
    </source>
</evidence>
<evidence type="ECO:0000256" key="6">
    <source>
        <dbReference type="ARBA" id="ARBA00022840"/>
    </source>
</evidence>
<feature type="domain" description="Protein kinase" evidence="12">
    <location>
        <begin position="104"/>
        <end position="361"/>
    </location>
</feature>
<dbReference type="SUPFAM" id="SSF56112">
    <property type="entry name" value="Protein kinase-like (PK-like)"/>
    <property type="match status" value="1"/>
</dbReference>
<dbReference type="InterPro" id="IPR017441">
    <property type="entry name" value="Protein_kinase_ATP_BS"/>
</dbReference>
<organism evidence="13">
    <name type="scientific">Tetraselmis sp. GSL018</name>
    <dbReference type="NCBI Taxonomy" id="582737"/>
    <lineage>
        <taxon>Eukaryota</taxon>
        <taxon>Viridiplantae</taxon>
        <taxon>Chlorophyta</taxon>
        <taxon>core chlorophytes</taxon>
        <taxon>Chlorodendrophyceae</taxon>
        <taxon>Chlorodendrales</taxon>
        <taxon>Chlorodendraceae</taxon>
        <taxon>Tetraselmis</taxon>
    </lineage>
</organism>
<dbReference type="CDD" id="cd14014">
    <property type="entry name" value="STKc_PknB_like"/>
    <property type="match status" value="1"/>
</dbReference>
<evidence type="ECO:0000259" key="12">
    <source>
        <dbReference type="PROSITE" id="PS50011"/>
    </source>
</evidence>
<feature type="region of interest" description="Disordered" evidence="10">
    <location>
        <begin position="46"/>
        <end position="95"/>
    </location>
</feature>
<dbReference type="PROSITE" id="PS00107">
    <property type="entry name" value="PROTEIN_KINASE_ATP"/>
    <property type="match status" value="1"/>
</dbReference>